<gene>
    <name evidence="12" type="ORF">SCF082_LOCUS40220</name>
</gene>
<organism evidence="12 13">
    <name type="scientific">Durusdinium trenchii</name>
    <dbReference type="NCBI Taxonomy" id="1381693"/>
    <lineage>
        <taxon>Eukaryota</taxon>
        <taxon>Sar</taxon>
        <taxon>Alveolata</taxon>
        <taxon>Dinophyceae</taxon>
        <taxon>Suessiales</taxon>
        <taxon>Symbiodiniaceae</taxon>
        <taxon>Durusdinium</taxon>
    </lineage>
</organism>
<comment type="catalytic activity">
    <reaction evidence="1 10">
        <text>Cleaves type-1 transmembrane domains using a catalytic dyad composed of serine and histidine that are contributed by different transmembrane domains.</text>
        <dbReference type="EC" id="3.4.21.105"/>
    </reaction>
</comment>
<dbReference type="InterPro" id="IPR002610">
    <property type="entry name" value="Peptidase_S54_rhomboid-like"/>
</dbReference>
<dbReference type="InterPro" id="IPR022764">
    <property type="entry name" value="Peptidase_S54_rhomboid_dom"/>
</dbReference>
<dbReference type="PANTHER" id="PTHR22936:SF69">
    <property type="entry name" value="RHOMBOID-LIKE PROTEIN"/>
    <property type="match status" value="1"/>
</dbReference>
<sequence length="211" mass="23278">MALQAAELQSPQAPVEVRVPVQYAMVDPVWGEIVREKPSPGVKCCFACCPCCMVGCRTPEAQRAWRRFLLSVAFLLSVVQVLILIVTIILDGGFVSYEMNPMLGPHYHRLDAAGAKNAAKIARGEVWRLASATMLHAGWIHLVGNVLVQIRAGVQLEFIWGTPVQHRKGCMGSAQRVSTSRVTNVIMLVLMHRRTTISVYQDQVGIKMING</sequence>
<keyword evidence="8 10" id="KW-1133">Transmembrane helix</keyword>
<evidence type="ECO:0000256" key="1">
    <source>
        <dbReference type="ARBA" id="ARBA00000156"/>
    </source>
</evidence>
<evidence type="ECO:0000256" key="9">
    <source>
        <dbReference type="ARBA" id="ARBA00023136"/>
    </source>
</evidence>
<evidence type="ECO:0000256" key="7">
    <source>
        <dbReference type="ARBA" id="ARBA00022825"/>
    </source>
</evidence>
<keyword evidence="13" id="KW-1185">Reference proteome</keyword>
<evidence type="ECO:0000313" key="13">
    <source>
        <dbReference type="Proteomes" id="UP001642464"/>
    </source>
</evidence>
<evidence type="ECO:0000256" key="3">
    <source>
        <dbReference type="ARBA" id="ARBA00009045"/>
    </source>
</evidence>
<dbReference type="PANTHER" id="PTHR22936">
    <property type="entry name" value="RHOMBOID-RELATED"/>
    <property type="match status" value="1"/>
</dbReference>
<dbReference type="Proteomes" id="UP001642464">
    <property type="component" value="Unassembled WGS sequence"/>
</dbReference>
<evidence type="ECO:0000256" key="4">
    <source>
        <dbReference type="ARBA" id="ARBA00022670"/>
    </source>
</evidence>
<evidence type="ECO:0000259" key="11">
    <source>
        <dbReference type="Pfam" id="PF01694"/>
    </source>
</evidence>
<dbReference type="Pfam" id="PF01694">
    <property type="entry name" value="Rhomboid"/>
    <property type="match status" value="1"/>
</dbReference>
<dbReference type="EMBL" id="CAXAMM010039219">
    <property type="protein sequence ID" value="CAK9084820.1"/>
    <property type="molecule type" value="Genomic_DNA"/>
</dbReference>
<name>A0ABP0QBF5_9DINO</name>
<keyword evidence="4 10" id="KW-0645">Protease</keyword>
<evidence type="ECO:0000313" key="12">
    <source>
        <dbReference type="EMBL" id="CAK9084820.1"/>
    </source>
</evidence>
<evidence type="ECO:0000256" key="10">
    <source>
        <dbReference type="RuleBase" id="RU362115"/>
    </source>
</evidence>
<keyword evidence="7 10" id="KW-0720">Serine protease</keyword>
<comment type="subcellular location">
    <subcellularLocation>
        <location evidence="2 10">Membrane</location>
        <topology evidence="2 10">Multi-pass membrane protein</topology>
    </subcellularLocation>
</comment>
<comment type="caution">
    <text evidence="12">The sequence shown here is derived from an EMBL/GenBank/DDBJ whole genome shotgun (WGS) entry which is preliminary data.</text>
</comment>
<evidence type="ECO:0000256" key="5">
    <source>
        <dbReference type="ARBA" id="ARBA00022692"/>
    </source>
</evidence>
<dbReference type="InterPro" id="IPR035952">
    <property type="entry name" value="Rhomboid-like_sf"/>
</dbReference>
<evidence type="ECO:0000256" key="8">
    <source>
        <dbReference type="ARBA" id="ARBA00022989"/>
    </source>
</evidence>
<evidence type="ECO:0000256" key="6">
    <source>
        <dbReference type="ARBA" id="ARBA00022801"/>
    </source>
</evidence>
<keyword evidence="9 10" id="KW-0472">Membrane</keyword>
<feature type="domain" description="Peptidase S54 rhomboid" evidence="11">
    <location>
        <begin position="124"/>
        <end position="162"/>
    </location>
</feature>
<comment type="function">
    <text evidence="10">Serine protease involved in intramembrane proteolysis.</text>
</comment>
<accession>A0ABP0QBF5</accession>
<comment type="caution">
    <text evidence="10">Lacks conserved residue(s) required for the propagation of feature annotation.</text>
</comment>
<feature type="transmembrane region" description="Helical" evidence="10">
    <location>
        <begin position="68"/>
        <end position="90"/>
    </location>
</feature>
<protein>
    <recommendedName>
        <fullName evidence="10">Rhomboid-like protease</fullName>
        <ecNumber evidence="10">3.4.21.105</ecNumber>
    </recommendedName>
</protein>
<evidence type="ECO:0000256" key="2">
    <source>
        <dbReference type="ARBA" id="ARBA00004141"/>
    </source>
</evidence>
<keyword evidence="6 10" id="KW-0378">Hydrolase</keyword>
<reference evidence="12 13" key="1">
    <citation type="submission" date="2024-02" db="EMBL/GenBank/DDBJ databases">
        <authorList>
            <person name="Chen Y."/>
            <person name="Shah S."/>
            <person name="Dougan E. K."/>
            <person name="Thang M."/>
            <person name="Chan C."/>
        </authorList>
    </citation>
    <scope>NUCLEOTIDE SEQUENCE [LARGE SCALE GENOMIC DNA]</scope>
</reference>
<dbReference type="Gene3D" id="1.20.1540.10">
    <property type="entry name" value="Rhomboid-like"/>
    <property type="match status" value="1"/>
</dbReference>
<proteinExistence type="inferred from homology"/>
<dbReference type="EC" id="3.4.21.105" evidence="10"/>
<comment type="similarity">
    <text evidence="3 10">Belongs to the peptidase S54 family.</text>
</comment>
<dbReference type="SUPFAM" id="SSF144091">
    <property type="entry name" value="Rhomboid-like"/>
    <property type="match status" value="1"/>
</dbReference>
<keyword evidence="5 10" id="KW-0812">Transmembrane</keyword>